<accession>A0ABX0XTA0</accession>
<dbReference type="RefSeq" id="WP_167924147.1">
    <property type="nucleotide sequence ID" value="NZ_JAATVY010000003.1"/>
</dbReference>
<comment type="caution">
    <text evidence="1">The sequence shown here is derived from an EMBL/GenBank/DDBJ whole genome shotgun (WGS) entry which is preliminary data.</text>
</comment>
<keyword evidence="2" id="KW-1185">Reference proteome</keyword>
<evidence type="ECO:0008006" key="3">
    <source>
        <dbReference type="Google" id="ProtNLM"/>
    </source>
</evidence>
<evidence type="ECO:0000313" key="2">
    <source>
        <dbReference type="Proteomes" id="UP000722989"/>
    </source>
</evidence>
<gene>
    <name evidence="1" type="ORF">HC031_05845</name>
</gene>
<name>A0ABX0XTA0_9ACTN</name>
<protein>
    <recommendedName>
        <fullName evidence="3">BTB domain-containing protein</fullName>
    </recommendedName>
</protein>
<dbReference type="Proteomes" id="UP000722989">
    <property type="component" value="Unassembled WGS sequence"/>
</dbReference>
<reference evidence="1 2" key="1">
    <citation type="submission" date="2020-03" db="EMBL/GenBank/DDBJ databases">
        <title>WGS of the type strain of Planosporangium spp.</title>
        <authorList>
            <person name="Thawai C."/>
        </authorList>
    </citation>
    <scope>NUCLEOTIDE SEQUENCE [LARGE SCALE GENOMIC DNA]</scope>
    <source>
        <strain evidence="1 2">TBRC 5610</strain>
    </source>
</reference>
<proteinExistence type="predicted"/>
<organism evidence="1 2">
    <name type="scientific">Planosporangium thailandense</name>
    <dbReference type="NCBI Taxonomy" id="765197"/>
    <lineage>
        <taxon>Bacteria</taxon>
        <taxon>Bacillati</taxon>
        <taxon>Actinomycetota</taxon>
        <taxon>Actinomycetes</taxon>
        <taxon>Micromonosporales</taxon>
        <taxon>Micromonosporaceae</taxon>
        <taxon>Planosporangium</taxon>
    </lineage>
</organism>
<evidence type="ECO:0000313" key="1">
    <source>
        <dbReference type="EMBL" id="NJC69242.1"/>
    </source>
</evidence>
<dbReference type="EMBL" id="JAATVY010000003">
    <property type="protein sequence ID" value="NJC69242.1"/>
    <property type="molecule type" value="Genomic_DNA"/>
</dbReference>
<sequence length="99" mass="10652">MTTVDVYVSRADESQFSLHSGLFGPATTVFHRLVDLIHRGEVKGTYDVACASGEVPGAMLRQLLEGVGADAGSGEPVDEKTLTAMILDDYVYNVEAIEF</sequence>